<dbReference type="InParanoid" id="A0A1V8SRL4"/>
<dbReference type="PANTHER" id="PTHR33577">
    <property type="entry name" value="STERIGMATOCYSTIN BIOSYNTHESIS PEROXIDASE STCC-RELATED"/>
    <property type="match status" value="1"/>
</dbReference>
<keyword evidence="11" id="KW-1185">Reference proteome</keyword>
<keyword evidence="6" id="KW-0408">Iron</keyword>
<dbReference type="GO" id="GO:0004601">
    <property type="term" value="F:peroxidase activity"/>
    <property type="evidence" value="ECO:0007669"/>
    <property type="project" value="UniProtKB-KW"/>
</dbReference>
<gene>
    <name evidence="10" type="ORF">B0A48_12746</name>
</gene>
<proteinExistence type="inferred from homology"/>
<dbReference type="OrthoDB" id="407298at2759"/>
<dbReference type="InterPro" id="IPR000028">
    <property type="entry name" value="Chloroperoxidase"/>
</dbReference>
<organism evidence="10 11">
    <name type="scientific">Cryoendolithus antarcticus</name>
    <dbReference type="NCBI Taxonomy" id="1507870"/>
    <lineage>
        <taxon>Eukaryota</taxon>
        <taxon>Fungi</taxon>
        <taxon>Dikarya</taxon>
        <taxon>Ascomycota</taxon>
        <taxon>Pezizomycotina</taxon>
        <taxon>Dothideomycetes</taxon>
        <taxon>Dothideomycetidae</taxon>
        <taxon>Cladosporiales</taxon>
        <taxon>Cladosporiaceae</taxon>
        <taxon>Cryoendolithus</taxon>
    </lineage>
</organism>
<keyword evidence="4" id="KW-0479">Metal-binding</keyword>
<dbReference type="SUPFAM" id="SSF47571">
    <property type="entry name" value="Cloroperoxidase"/>
    <property type="match status" value="1"/>
</dbReference>
<evidence type="ECO:0000313" key="11">
    <source>
        <dbReference type="Proteomes" id="UP000192596"/>
    </source>
</evidence>
<evidence type="ECO:0000256" key="1">
    <source>
        <dbReference type="ARBA" id="ARBA00001970"/>
    </source>
</evidence>
<dbReference type="PROSITE" id="PS51405">
    <property type="entry name" value="HEME_HALOPEROXIDASE"/>
    <property type="match status" value="1"/>
</dbReference>
<dbReference type="PANTHER" id="PTHR33577:SF1">
    <property type="entry name" value="HEME HALOPEROXIDASE FAMILY PROFILE DOMAIN-CONTAINING PROTEIN"/>
    <property type="match status" value="1"/>
</dbReference>
<evidence type="ECO:0000256" key="6">
    <source>
        <dbReference type="ARBA" id="ARBA00023004"/>
    </source>
</evidence>
<dbReference type="AlphaFoldDB" id="A0A1V8SRL4"/>
<evidence type="ECO:0000256" key="4">
    <source>
        <dbReference type="ARBA" id="ARBA00022723"/>
    </source>
</evidence>
<dbReference type="Pfam" id="PF01328">
    <property type="entry name" value="Peroxidase_2"/>
    <property type="match status" value="1"/>
</dbReference>
<dbReference type="STRING" id="1507870.A0A1V8SRL4"/>
<dbReference type="InterPro" id="IPR036851">
    <property type="entry name" value="Chloroperoxidase-like_sf"/>
</dbReference>
<accession>A0A1V8SRL4</accession>
<evidence type="ECO:0000259" key="9">
    <source>
        <dbReference type="PROSITE" id="PS51405"/>
    </source>
</evidence>
<dbReference type="Proteomes" id="UP000192596">
    <property type="component" value="Unassembled WGS sequence"/>
</dbReference>
<dbReference type="GO" id="GO:0046872">
    <property type="term" value="F:metal ion binding"/>
    <property type="evidence" value="ECO:0007669"/>
    <property type="project" value="UniProtKB-KW"/>
</dbReference>
<keyword evidence="2" id="KW-0575">Peroxidase</keyword>
<evidence type="ECO:0000256" key="2">
    <source>
        <dbReference type="ARBA" id="ARBA00022559"/>
    </source>
</evidence>
<keyword evidence="8" id="KW-0732">Signal</keyword>
<reference evidence="11" key="1">
    <citation type="submission" date="2017-03" db="EMBL/GenBank/DDBJ databases">
        <title>Genomes of endolithic fungi from Antarctica.</title>
        <authorList>
            <person name="Coleine C."/>
            <person name="Masonjones S."/>
            <person name="Stajich J.E."/>
        </authorList>
    </citation>
    <scope>NUCLEOTIDE SEQUENCE [LARGE SCALE GENOMIC DNA]</scope>
    <source>
        <strain evidence="11">CCFEE 5527</strain>
    </source>
</reference>
<comment type="caution">
    <text evidence="10">The sequence shown here is derived from an EMBL/GenBank/DDBJ whole genome shotgun (WGS) entry which is preliminary data.</text>
</comment>
<dbReference type="EMBL" id="NAJO01000030">
    <property type="protein sequence ID" value="OQO01709.1"/>
    <property type="molecule type" value="Genomic_DNA"/>
</dbReference>
<name>A0A1V8SRL4_9PEZI</name>
<keyword evidence="5" id="KW-0560">Oxidoreductase</keyword>
<protein>
    <recommendedName>
        <fullName evidence="9">Heme haloperoxidase family profile domain-containing protein</fullName>
    </recommendedName>
</protein>
<comment type="similarity">
    <text evidence="7">Belongs to the chloroperoxidase family.</text>
</comment>
<evidence type="ECO:0000256" key="5">
    <source>
        <dbReference type="ARBA" id="ARBA00023002"/>
    </source>
</evidence>
<evidence type="ECO:0000256" key="8">
    <source>
        <dbReference type="SAM" id="SignalP"/>
    </source>
</evidence>
<evidence type="ECO:0000256" key="3">
    <source>
        <dbReference type="ARBA" id="ARBA00022617"/>
    </source>
</evidence>
<evidence type="ECO:0000313" key="10">
    <source>
        <dbReference type="EMBL" id="OQO01709.1"/>
    </source>
</evidence>
<comment type="cofactor">
    <cofactor evidence="1">
        <name>heme b</name>
        <dbReference type="ChEBI" id="CHEBI:60344"/>
    </cofactor>
</comment>
<evidence type="ECO:0000256" key="7">
    <source>
        <dbReference type="ARBA" id="ARBA00025795"/>
    </source>
</evidence>
<keyword evidence="3" id="KW-0349">Heme</keyword>
<feature type="signal peptide" evidence="8">
    <location>
        <begin position="1"/>
        <end position="19"/>
    </location>
</feature>
<sequence length="416" mass="44781">MKTSTAALSLALYAQSIYAFPRAMYDSAEHFAALQKRAGPQGGAPLPLVPPPFDPALQYVSNQGQYKFVAPGPGDERGPCPGLNALANHNYLPHNGVATIQQFVDATNKGFGMSRDLSTFLAVYGAIIDGNGAGWSIRGTPHTGISGSHGNYETDSSPCRGDLNQWGSNSDLQITQFKRLYALQPNAATANYNLDVLRTFRTQRFTESIQKNPYFSYQPFTGMEVSQAAFTFIYRFMANKSAEYPEGRLDKATLKSFMSIQGPENDLKWVPGNEKFPDYFYKRHPSDEYSIPYFQTDILYFAQADPRILGVGCNQGKVNTYSTIDPAVLTNGAYTAQQAAANPVCFATAFAKAEAPLLTGLSATLLAPLYSALDSATSGLNCKAIGSVNQSAVALCPGFALYGGPNGPVAPGAIQN</sequence>
<feature type="chain" id="PRO_5013206851" description="Heme haloperoxidase family profile domain-containing protein" evidence="8">
    <location>
        <begin position="20"/>
        <end position="416"/>
    </location>
</feature>
<dbReference type="Gene3D" id="1.10.489.10">
    <property type="entry name" value="Chloroperoxidase-like"/>
    <property type="match status" value="1"/>
</dbReference>
<feature type="domain" description="Heme haloperoxidase family profile" evidence="9">
    <location>
        <begin position="64"/>
        <end position="300"/>
    </location>
</feature>